<dbReference type="STRING" id="1519643.SAMN06295933_3027"/>
<sequence length="206" mass="23318">MLRQSGDLTITMLDNVPVFADRLEQLRFSCGLASHAGAFMEFGVFEGGAINHLANNFPSRSFTGFDSFTGLPKDWVRSNESIYPKGYFSLEKLPSVAKNVTLVSVFFRQSLQPWLEHNQVEVSFVHIDCDLYSSAADVLLYITPYLRDAAIIVFDELCDWSDSGVYPNWPEGEWRALCEWSNAESLIIEPISRDRLFSATIRVCKV</sequence>
<gene>
    <name evidence="1" type="ORF">SAMN06295933_3027</name>
</gene>
<proteinExistence type="predicted"/>
<keyword evidence="2" id="KW-1185">Reference proteome</keyword>
<organism evidence="1 2">
    <name type="scientific">Desulfovibrio gilichinskyi</name>
    <dbReference type="NCBI Taxonomy" id="1519643"/>
    <lineage>
        <taxon>Bacteria</taxon>
        <taxon>Pseudomonadati</taxon>
        <taxon>Thermodesulfobacteriota</taxon>
        <taxon>Desulfovibrionia</taxon>
        <taxon>Desulfovibrionales</taxon>
        <taxon>Desulfovibrionaceae</taxon>
        <taxon>Desulfovibrio</taxon>
    </lineage>
</organism>
<accession>A0A1X7EJM9</accession>
<dbReference type="Gene3D" id="3.40.50.150">
    <property type="entry name" value="Vaccinia Virus protein VP39"/>
    <property type="match status" value="1"/>
</dbReference>
<name>A0A1X7EJM9_9BACT</name>
<dbReference type="Pfam" id="PF13578">
    <property type="entry name" value="Methyltransf_24"/>
    <property type="match status" value="1"/>
</dbReference>
<evidence type="ECO:0000313" key="1">
    <source>
        <dbReference type="EMBL" id="SMF34667.1"/>
    </source>
</evidence>
<reference evidence="2" key="1">
    <citation type="submission" date="2017-04" db="EMBL/GenBank/DDBJ databases">
        <authorList>
            <person name="Varghese N."/>
            <person name="Submissions S."/>
        </authorList>
    </citation>
    <scope>NUCLEOTIDE SEQUENCE [LARGE SCALE GENOMIC DNA]</scope>
    <source>
        <strain evidence="2">K3S</strain>
    </source>
</reference>
<dbReference type="InterPro" id="IPR029063">
    <property type="entry name" value="SAM-dependent_MTases_sf"/>
</dbReference>
<evidence type="ECO:0008006" key="3">
    <source>
        <dbReference type="Google" id="ProtNLM"/>
    </source>
</evidence>
<evidence type="ECO:0000313" key="2">
    <source>
        <dbReference type="Proteomes" id="UP000192906"/>
    </source>
</evidence>
<dbReference type="PANTHER" id="PTHR40036:SF1">
    <property type="entry name" value="MACROCIN O-METHYLTRANSFERASE"/>
    <property type="match status" value="1"/>
</dbReference>
<dbReference type="EMBL" id="FWZU01000005">
    <property type="protein sequence ID" value="SMF34667.1"/>
    <property type="molecule type" value="Genomic_DNA"/>
</dbReference>
<dbReference type="InterPro" id="IPR008884">
    <property type="entry name" value="TylF_MeTrfase"/>
</dbReference>
<dbReference type="PANTHER" id="PTHR40036">
    <property type="entry name" value="MACROCIN O-METHYLTRANSFERASE"/>
    <property type="match status" value="1"/>
</dbReference>
<protein>
    <recommendedName>
        <fullName evidence="3">Macrocin-O-methyltransferase (TylF)</fullName>
    </recommendedName>
</protein>
<dbReference type="AlphaFoldDB" id="A0A1X7EJM9"/>
<dbReference type="Proteomes" id="UP000192906">
    <property type="component" value="Unassembled WGS sequence"/>
</dbReference>